<dbReference type="EMBL" id="QUSF01000074">
    <property type="protein sequence ID" value="RLV96124.1"/>
    <property type="molecule type" value="Genomic_DNA"/>
</dbReference>
<accession>A0A3L8S2W0</accession>
<proteinExistence type="predicted"/>
<feature type="compositionally biased region" description="Acidic residues" evidence="1">
    <location>
        <begin position="12"/>
        <end position="27"/>
    </location>
</feature>
<dbReference type="AlphaFoldDB" id="A0A3L8S2W0"/>
<feature type="non-terminal residue" evidence="2">
    <location>
        <position position="122"/>
    </location>
</feature>
<dbReference type="OrthoDB" id="10261376at2759"/>
<name>A0A3L8S2W0_CHLGU</name>
<evidence type="ECO:0000256" key="1">
    <source>
        <dbReference type="SAM" id="MobiDB-lite"/>
    </source>
</evidence>
<evidence type="ECO:0000313" key="2">
    <source>
        <dbReference type="EMBL" id="RLV96124.1"/>
    </source>
</evidence>
<feature type="compositionally biased region" description="Basic and acidic residues" evidence="1">
    <location>
        <begin position="1"/>
        <end position="11"/>
    </location>
</feature>
<organism evidence="2 3">
    <name type="scientific">Chloebia gouldiae</name>
    <name type="common">Gouldian finch</name>
    <name type="synonym">Erythrura gouldiae</name>
    <dbReference type="NCBI Taxonomy" id="44316"/>
    <lineage>
        <taxon>Eukaryota</taxon>
        <taxon>Metazoa</taxon>
        <taxon>Chordata</taxon>
        <taxon>Craniata</taxon>
        <taxon>Vertebrata</taxon>
        <taxon>Euteleostomi</taxon>
        <taxon>Archelosauria</taxon>
        <taxon>Archosauria</taxon>
        <taxon>Dinosauria</taxon>
        <taxon>Saurischia</taxon>
        <taxon>Theropoda</taxon>
        <taxon>Coelurosauria</taxon>
        <taxon>Aves</taxon>
        <taxon>Neognathae</taxon>
        <taxon>Neoaves</taxon>
        <taxon>Telluraves</taxon>
        <taxon>Australaves</taxon>
        <taxon>Passeriformes</taxon>
        <taxon>Passeroidea</taxon>
        <taxon>Passeridae</taxon>
        <taxon>Chloebia</taxon>
    </lineage>
</organism>
<comment type="caution">
    <text evidence="2">The sequence shown here is derived from an EMBL/GenBank/DDBJ whole genome shotgun (WGS) entry which is preliminary data.</text>
</comment>
<feature type="non-terminal residue" evidence="2">
    <location>
        <position position="1"/>
    </location>
</feature>
<protein>
    <submittedName>
        <fullName evidence="2">Uncharacterized protein</fullName>
    </submittedName>
</protein>
<reference evidence="2 3" key="1">
    <citation type="journal article" date="2018" name="Proc. R. Soc. B">
        <title>A non-coding region near Follistatin controls head colour polymorphism in the Gouldian finch.</title>
        <authorList>
            <person name="Toomey M.B."/>
            <person name="Marques C.I."/>
            <person name="Andrade P."/>
            <person name="Araujo P.M."/>
            <person name="Sabatino S."/>
            <person name="Gazda M.A."/>
            <person name="Afonso S."/>
            <person name="Lopes R.J."/>
            <person name="Corbo J.C."/>
            <person name="Carneiro M."/>
        </authorList>
    </citation>
    <scope>NUCLEOTIDE SEQUENCE [LARGE SCALE GENOMIC DNA]</scope>
    <source>
        <strain evidence="2">Red01</strain>
        <tissue evidence="2">Muscle</tissue>
    </source>
</reference>
<gene>
    <name evidence="2" type="ORF">DV515_00012716</name>
</gene>
<sequence length="122" mass="13690">AAGEGEGRGEGEGEQEAEAAEATEAEEPPPPKAPERKLANQFNFIERGSTTYHNPLREKGLQTDPAPFETFSENVNQWFIYDAYMEELERMEKAKEKEKAKPAAAKKDDNKTGRRLSYVESP</sequence>
<keyword evidence="3" id="KW-1185">Reference proteome</keyword>
<feature type="region of interest" description="Disordered" evidence="1">
    <location>
        <begin position="1"/>
        <end position="36"/>
    </location>
</feature>
<feature type="region of interest" description="Disordered" evidence="1">
    <location>
        <begin position="93"/>
        <end position="122"/>
    </location>
</feature>
<feature type="compositionally biased region" description="Basic and acidic residues" evidence="1">
    <location>
        <begin position="93"/>
        <end position="112"/>
    </location>
</feature>
<feature type="region of interest" description="Disordered" evidence="1">
    <location>
        <begin position="46"/>
        <end position="65"/>
    </location>
</feature>
<dbReference type="Proteomes" id="UP000276834">
    <property type="component" value="Unassembled WGS sequence"/>
</dbReference>
<evidence type="ECO:0000313" key="3">
    <source>
        <dbReference type="Proteomes" id="UP000276834"/>
    </source>
</evidence>